<name>A0A383V4N9_TETOB</name>
<dbReference type="EMBL" id="FNXT01000031">
    <property type="protein sequence ID" value="SZX59913.1"/>
    <property type="molecule type" value="Genomic_DNA"/>
</dbReference>
<proteinExistence type="predicted"/>
<organism evidence="1 2">
    <name type="scientific">Tetradesmus obliquus</name>
    <name type="common">Green alga</name>
    <name type="synonym">Acutodesmus obliquus</name>
    <dbReference type="NCBI Taxonomy" id="3088"/>
    <lineage>
        <taxon>Eukaryota</taxon>
        <taxon>Viridiplantae</taxon>
        <taxon>Chlorophyta</taxon>
        <taxon>core chlorophytes</taxon>
        <taxon>Chlorophyceae</taxon>
        <taxon>CS clade</taxon>
        <taxon>Sphaeropleales</taxon>
        <taxon>Scenedesmaceae</taxon>
        <taxon>Tetradesmus</taxon>
    </lineage>
</organism>
<gene>
    <name evidence="1" type="ORF">BQ4739_LOCUS513</name>
</gene>
<protein>
    <submittedName>
        <fullName evidence="1">Uncharacterized protein</fullName>
    </submittedName>
</protein>
<evidence type="ECO:0000313" key="1">
    <source>
        <dbReference type="EMBL" id="SZX59913.1"/>
    </source>
</evidence>
<evidence type="ECO:0000313" key="2">
    <source>
        <dbReference type="Proteomes" id="UP000256970"/>
    </source>
</evidence>
<reference evidence="1 2" key="1">
    <citation type="submission" date="2016-10" db="EMBL/GenBank/DDBJ databases">
        <authorList>
            <person name="Cai Z."/>
        </authorList>
    </citation>
    <scope>NUCLEOTIDE SEQUENCE [LARGE SCALE GENOMIC DNA]</scope>
</reference>
<dbReference type="Proteomes" id="UP000256970">
    <property type="component" value="Unassembled WGS sequence"/>
</dbReference>
<accession>A0A383V4N9</accession>
<keyword evidence="2" id="KW-1185">Reference proteome</keyword>
<sequence length="1961" mass="200057">MLLPAVSHAPQPAHHALSAAAAAAVAGSGRRLREIFSRSAPAPGLLKPAAAAAARAASRSLLLAGPSTLVCDGSVHQLNMPAAPPTGYPTAVPWNPPFTNQAGFSCARRLANPQFCAAPNSVPGNDSITSGLCCGSAASTTCGEFSFSPVTSASGGSRGIVNPRNPITYQITAANTFLTYVEFTAIDVGTAGARLAGGYDLDVIQAVEAIHSWTQNGPFQAVAGNGTIIETYGPCSNCKDGEGVKTLNVTALPGTGFTRIELSQAFDNTGCSDAGATNVNADGMLWSGMRYSCILPSCKDADLQAQGNQPYDCAAAPGPLSWVYNPAAVDNTTVTPQSCCLPITCEDTLPLTPEKDAYNCTSNVGPGYKTKLGSQALAANNANCCEFVPTCGLPAPGSGPFNNCGQEFMYDSDKANSTDLGACCKYVPTCAKPSATSSATYQCTPPLAYASSSGSSTSPSDATCCTGTCGDTRPDVNGTQPIDCGPGFVRVNGSDTFTPANQSRCCVYVPTCAKPSATSNATYQCTPPLVYASSSGSSTSPSDATCCTGTCGDTRPDVNGTQPIDCGPGFVRVNGSDTFTPANQSRCCVALLATCSDANTTQGGNQPYTCPSFAVPNPSPLPGFPSDANCCLNKTCGNTNPPASPAVPQTCAPGFVLDSNKTSVSPPSPEACCRYVPTCAKPSATSNATFQCTPPLVYASSSGSSTSPSDATCCAGTCGDTRPDVNGTQPIDCGPGFVRVNGSDTFTPANQSRCCVALLATCSDANTTQGGNQPYTCPSFAVPNPSPLPGFPSDANCCLNKTCGNTNPPASPAVPQTCAPGFVLDSNKTSASPPSPEACCRYVPTCAKPSATSNATYQCTPPLVYASSSGSSTSPSDATCCTGTCGDTRPDVNGTQPIDCGPGFDRVLGSDTFTPADIARCCVAKAPVVPTCKDANTTEFGDQPYTCPSYAVPNPSPLPGFPSEANCCLNRTCNNTDPTSPTPVPQACPASYILNVNMSDVSPPNASICCMPRISCIDVNPDKEGCQPFICDLTLGYIVNQNATYLPNPSNEVCCLRRTCADRDPLAPRRQRFGCGAAFEYDPTQDNNGPPTRSLCCNPLATCGDTDVVKRGKQPFNCAAAEGWVPKPGSDGTTSPSNTTCCLRRTCADTDPTTAALDPQACPAGSFPDSSKSSFSPPSAEQCCKFEPSCNDTLPDVPGCQPYECDASRGLVFRVNATDLDPSDAKCCLVQTCLDTDPNTPGDQTFNCGPNQQYDWRRNTTVAPTRGKCCQPLPTCADTDPFAAKAQTYFCDPEKGLQYNFNAGTLKNPSDSVCCLTLARATCADTDPNNPGNLTYQCPEGSVPNLANAGSTTVTAASCCSPTCSNFNLATPGPSAFACPAGSAPNQANVRSTTVTAASCCSPTCANSNLASPGAAFTCPAGSVPNMANNGSTTVTAASCCSPTCANTNLASPAAALTCPAGSVPNMANTNSTTVTAASCCSPTCANTNLASPGAAFTCPAGSVPNMANTGSTTVTAASCCSPTCANTNPASPTPTPFTCPSGALTTSANANSTTVTAASCCSPTCANWNLAAPGPSQYPCKPGNSIALGSSTKPPSESNCCIGQIPIPSPLPPSPAPGPPTCAGWVCPAGTLPNPGGRTKRACHQDCCLPTCTDTDVDTSGNQTYTCPSTWVPKPGSEMATPASKGTCCMQATTPSPSPSPSPAPGPPTCAGWVCPAGTLPNPGGRTKRACHQDCCLPTCTDTDVDTSGNQTYTCPSTWIPKPGSEMASPDNKYACCIQGSPTPAVSPQPGPTPTPSCTPRQCPAPATINALLPQGFSISSSSGSTVTVTFKNNAFLKCDCTQGLSWLTIATCSSPSSSAVNCQKITNVRLGDEVTLNKVACGAVIDVIIHDGQCKNLWATSNSPASQSPKRVSLSGCRAGTTLPNGCRSGDGDGACGGSYSYRVVCSGGRHLLRKLHFF</sequence>